<evidence type="ECO:0000313" key="3">
    <source>
        <dbReference type="EMBL" id="EFJ52278.1"/>
    </source>
</evidence>
<dbReference type="RefSeq" id="XP_002946351.1">
    <property type="nucleotide sequence ID" value="XM_002946305.1"/>
</dbReference>
<feature type="compositionally biased region" description="Low complexity" evidence="2">
    <location>
        <begin position="320"/>
        <end position="338"/>
    </location>
</feature>
<dbReference type="Gene3D" id="1.20.5.190">
    <property type="match status" value="1"/>
</dbReference>
<keyword evidence="4" id="KW-1185">Reference proteome</keyword>
<name>D8TIY2_VOLCA</name>
<protein>
    <submittedName>
        <fullName evidence="3">Uncharacterized protein</fullName>
    </submittedName>
</protein>
<feature type="region of interest" description="Disordered" evidence="2">
    <location>
        <begin position="320"/>
        <end position="391"/>
    </location>
</feature>
<gene>
    <name evidence="3" type="ORF">VOLCADRAFT_115922</name>
</gene>
<dbReference type="STRING" id="3068.D8TIY2"/>
<feature type="compositionally biased region" description="Polar residues" evidence="2">
    <location>
        <begin position="142"/>
        <end position="151"/>
    </location>
</feature>
<feature type="region of interest" description="Disordered" evidence="2">
    <location>
        <begin position="135"/>
        <end position="300"/>
    </location>
</feature>
<keyword evidence="1" id="KW-0175">Coiled coil</keyword>
<accession>D8TIY2</accession>
<organism evidence="4">
    <name type="scientific">Volvox carteri f. nagariensis</name>
    <dbReference type="NCBI Taxonomy" id="3068"/>
    <lineage>
        <taxon>Eukaryota</taxon>
        <taxon>Viridiplantae</taxon>
        <taxon>Chlorophyta</taxon>
        <taxon>core chlorophytes</taxon>
        <taxon>Chlorophyceae</taxon>
        <taxon>CS clade</taxon>
        <taxon>Chlamydomonadales</taxon>
        <taxon>Volvocaceae</taxon>
        <taxon>Volvox</taxon>
    </lineage>
</organism>
<dbReference type="InParanoid" id="D8TIY2"/>
<dbReference type="InterPro" id="IPR000048">
    <property type="entry name" value="IQ_motif_EF-hand-BS"/>
</dbReference>
<feature type="coiled-coil region" evidence="1">
    <location>
        <begin position="555"/>
        <end position="582"/>
    </location>
</feature>
<dbReference type="KEGG" id="vcn:VOLCADRAFT_115922"/>
<feature type="compositionally biased region" description="Low complexity" evidence="2">
    <location>
        <begin position="209"/>
        <end position="225"/>
    </location>
</feature>
<evidence type="ECO:0000256" key="2">
    <source>
        <dbReference type="SAM" id="MobiDB-lite"/>
    </source>
</evidence>
<dbReference type="GeneID" id="9617589"/>
<dbReference type="PROSITE" id="PS50096">
    <property type="entry name" value="IQ"/>
    <property type="match status" value="3"/>
</dbReference>
<feature type="compositionally biased region" description="Low complexity" evidence="2">
    <location>
        <begin position="238"/>
        <end position="251"/>
    </location>
</feature>
<evidence type="ECO:0000313" key="4">
    <source>
        <dbReference type="Proteomes" id="UP000001058"/>
    </source>
</evidence>
<dbReference type="OrthoDB" id="543685at2759"/>
<dbReference type="AlphaFoldDB" id="D8TIY2"/>
<feature type="compositionally biased region" description="Gly residues" evidence="2">
    <location>
        <begin position="339"/>
        <end position="357"/>
    </location>
</feature>
<dbReference type="SMART" id="SM00015">
    <property type="entry name" value="IQ"/>
    <property type="match status" value="3"/>
</dbReference>
<dbReference type="Pfam" id="PF00612">
    <property type="entry name" value="IQ"/>
    <property type="match status" value="2"/>
</dbReference>
<evidence type="ECO:0000256" key="1">
    <source>
        <dbReference type="SAM" id="Coils"/>
    </source>
</evidence>
<feature type="compositionally biased region" description="Low complexity" evidence="2">
    <location>
        <begin position="166"/>
        <end position="188"/>
    </location>
</feature>
<dbReference type="EMBL" id="GL378324">
    <property type="protein sequence ID" value="EFJ52278.1"/>
    <property type="molecule type" value="Genomic_DNA"/>
</dbReference>
<feature type="compositionally biased region" description="Polar residues" evidence="2">
    <location>
        <begin position="364"/>
        <end position="373"/>
    </location>
</feature>
<sequence>MEPLQKAQERLSLHELIRVGVGRQEDLRLLQNVAMQSACLPATSVAQLLREAALREEWRSGREAALLDSLRSQSLGGVLGLGLGPGGCLSAADGRLLSEQLAALTEMVEQHQQRRRTRAAAASAAAPGAAVQRAAAAVYRGSPTSRKSPGATSHPGPRGPHPAAPAAPSSTGSSTAAVTASAPSPVRPHTSSHPYLTPLGPKQPPAPQSPLSTPPVQQQQPQPLTGQLAEGLGRRLSRPASTPSAASRSSTGLVRTVSAGSDVADRRDSDSSGTSGYDVGHHSPAAPAQRQRRLGTSVGAPGSAASVAAAAAIYGAGTAATAGGTGVVGSPARGLRSSGRGGGRQQQPSGGGGGGGPSSPFQAVKSTHGSPLSQGRLRPCSAPDGLPGPSAWDATRTAAVAAAGPVDTSVAMMSAAAATAAAAAAAVNSPPGGGGGAVGASHAAERNSGFRNLLRLQQLLVQGLREHAQAEGEGGALEALVASVTEGQHFFAECLLEALEAAGLPPDAVGGGAWDKMLRLGQLGLTRSDVNRLEEIRRQRAARVIQRQVRKWLRRRRHQRRLAEARARADAMQRKLREVAARVIQSWVRGHLARRLVARLAAEAAREGAERRRLAARAWRAHRRALRYAEVLARAEEKRRRRLQLPEQEQQQQQQGGAVVTVAVAGGQAGGRTGCGRVLMTAEQAVVVIQSHLRGWLVRRSSDLWWARASLRLRERRAGARAWRQHQRFMEASHDMQAQLLGSLVREAQLAAALEADRRRQDGEMRAAFNEWLLQQQRVALSQPLPRGWVPHPHPSEPGRMCFLNTRTGELHGLHPAVAELARHAREQHAAAVAALQLRFSGVPAYLEQVHQATAAQATIAMRAIAVVYQSAVAQAGGLRPRP</sequence>
<reference evidence="3 4" key="1">
    <citation type="journal article" date="2010" name="Science">
        <title>Genomic analysis of organismal complexity in the multicellular green alga Volvox carteri.</title>
        <authorList>
            <person name="Prochnik S.E."/>
            <person name="Umen J."/>
            <person name="Nedelcu A.M."/>
            <person name="Hallmann A."/>
            <person name="Miller S.M."/>
            <person name="Nishii I."/>
            <person name="Ferris P."/>
            <person name="Kuo A."/>
            <person name="Mitros T."/>
            <person name="Fritz-Laylin L.K."/>
            <person name="Hellsten U."/>
            <person name="Chapman J."/>
            <person name="Simakov O."/>
            <person name="Rensing S.A."/>
            <person name="Terry A."/>
            <person name="Pangilinan J."/>
            <person name="Kapitonov V."/>
            <person name="Jurka J."/>
            <person name="Salamov A."/>
            <person name="Shapiro H."/>
            <person name="Schmutz J."/>
            <person name="Grimwood J."/>
            <person name="Lindquist E."/>
            <person name="Lucas S."/>
            <person name="Grigoriev I.V."/>
            <person name="Schmitt R."/>
            <person name="Kirk D."/>
            <person name="Rokhsar D.S."/>
        </authorList>
    </citation>
    <scope>NUCLEOTIDE SEQUENCE [LARGE SCALE GENOMIC DNA]</scope>
    <source>
        <strain evidence="4">f. Nagariensis / Eve</strain>
    </source>
</reference>
<dbReference type="Proteomes" id="UP000001058">
    <property type="component" value="Unassembled WGS sequence"/>
</dbReference>
<proteinExistence type="predicted"/>